<dbReference type="InterPro" id="IPR000305">
    <property type="entry name" value="GIY-YIG_endonuc"/>
</dbReference>
<dbReference type="InterPro" id="IPR034998">
    <property type="entry name" value="ANKLE1"/>
</dbReference>
<dbReference type="GO" id="GO:0000724">
    <property type="term" value="P:double-strand break repair via homologous recombination"/>
    <property type="evidence" value="ECO:0007669"/>
    <property type="project" value="TreeGrafter"/>
</dbReference>
<reference evidence="3" key="1">
    <citation type="submission" date="2017-02" db="UniProtKB">
        <authorList>
            <consortium name="WormBaseParasite"/>
        </authorList>
    </citation>
    <scope>IDENTIFICATION</scope>
</reference>
<accession>A0A0N4UPA1</accession>
<protein>
    <submittedName>
        <fullName evidence="3">GIY-YIG domain-containing protein</fullName>
    </submittedName>
</protein>
<feature type="domain" description="GIY-YIG" evidence="1">
    <location>
        <begin position="35"/>
        <end position="141"/>
    </location>
</feature>
<dbReference type="AlphaFoldDB" id="A0A0N4UPA1"/>
<dbReference type="PROSITE" id="PS50164">
    <property type="entry name" value="GIY_YIG"/>
    <property type="match status" value="1"/>
</dbReference>
<sequence length="197" mass="22782">LERMMEGIAYPEGKELNEQIFNHYNVTSKNNRAARTAFCYILIDPSLINNPNTALLKEFVNAIFYIGKGKRNRPMQHLIEAVKATENSYKKNAKIQKIRKLWDCGYGVVSLHVFQNITSKEAFTREAAMIDAIGISNLTNEKRGQYYDIGEKWLLRQKLIYGSYLLSRALEVLHVEGCRQLFESNVEHVITNYAFRL</sequence>
<dbReference type="Pfam" id="PF22945">
    <property type="entry name" value="LEM-3_GIY-YIG"/>
    <property type="match status" value="1"/>
</dbReference>
<organism evidence="2 3">
    <name type="scientific">Dracunculus medinensis</name>
    <name type="common">Guinea worm</name>
    <dbReference type="NCBI Taxonomy" id="318479"/>
    <lineage>
        <taxon>Eukaryota</taxon>
        <taxon>Metazoa</taxon>
        <taxon>Ecdysozoa</taxon>
        <taxon>Nematoda</taxon>
        <taxon>Chromadorea</taxon>
        <taxon>Rhabditida</taxon>
        <taxon>Spirurina</taxon>
        <taxon>Dracunculoidea</taxon>
        <taxon>Dracunculidae</taxon>
        <taxon>Dracunculus</taxon>
    </lineage>
</organism>
<dbReference type="GO" id="GO:0005654">
    <property type="term" value="C:nucleoplasm"/>
    <property type="evidence" value="ECO:0007669"/>
    <property type="project" value="TreeGrafter"/>
</dbReference>
<dbReference type="GO" id="GO:0005737">
    <property type="term" value="C:cytoplasm"/>
    <property type="evidence" value="ECO:0007669"/>
    <property type="project" value="TreeGrafter"/>
</dbReference>
<proteinExistence type="predicted"/>
<dbReference type="GO" id="GO:0000712">
    <property type="term" value="P:resolution of meiotic recombination intermediates"/>
    <property type="evidence" value="ECO:0007669"/>
    <property type="project" value="TreeGrafter"/>
</dbReference>
<dbReference type="PANTHER" id="PTHR46427:SF1">
    <property type="entry name" value="ANKYRIN REPEAT AND LEM DOMAIN-CONTAINING PROTEIN 1"/>
    <property type="match status" value="1"/>
</dbReference>
<dbReference type="Proteomes" id="UP000038040">
    <property type="component" value="Unplaced"/>
</dbReference>
<dbReference type="GO" id="GO:0004520">
    <property type="term" value="F:DNA endonuclease activity"/>
    <property type="evidence" value="ECO:0007669"/>
    <property type="project" value="TreeGrafter"/>
</dbReference>
<dbReference type="CDD" id="cd10454">
    <property type="entry name" value="GIY-YIG_COG3680_Meta"/>
    <property type="match status" value="1"/>
</dbReference>
<evidence type="ECO:0000313" key="3">
    <source>
        <dbReference type="WBParaSite" id="DME_0000977401-mRNA-1"/>
    </source>
</evidence>
<dbReference type="WBParaSite" id="DME_0000977401-mRNA-1">
    <property type="protein sequence ID" value="DME_0000977401-mRNA-1"/>
    <property type="gene ID" value="DME_0000977401"/>
</dbReference>
<name>A0A0N4UPA1_DRAME</name>
<evidence type="ECO:0000259" key="1">
    <source>
        <dbReference type="PROSITE" id="PS50164"/>
    </source>
</evidence>
<evidence type="ECO:0000313" key="2">
    <source>
        <dbReference type="Proteomes" id="UP000038040"/>
    </source>
</evidence>
<dbReference type="PANTHER" id="PTHR46427">
    <property type="entry name" value="ANKYRIN REPEAT AND LEM DOMAIN-CONTAINING PROTEIN 1"/>
    <property type="match status" value="1"/>
</dbReference>